<dbReference type="SUPFAM" id="SSF52343">
    <property type="entry name" value="Ferredoxin reductase-like, C-terminal NADP-linked domain"/>
    <property type="match status" value="1"/>
</dbReference>
<dbReference type="GO" id="GO:0050660">
    <property type="term" value="F:flavin adenine dinucleotide binding"/>
    <property type="evidence" value="ECO:0007669"/>
    <property type="project" value="TreeGrafter"/>
</dbReference>
<keyword evidence="12" id="KW-1185">Reference proteome</keyword>
<dbReference type="PRINTS" id="PR00410">
    <property type="entry name" value="PHEHYDRXLASE"/>
</dbReference>
<dbReference type="PROSITE" id="PS51085">
    <property type="entry name" value="2FE2S_FER_2"/>
    <property type="match status" value="1"/>
</dbReference>
<keyword evidence="4" id="KW-0479">Metal-binding</keyword>
<dbReference type="InterPro" id="IPR006058">
    <property type="entry name" value="2Fe2S_fd_BS"/>
</dbReference>
<evidence type="ECO:0000256" key="4">
    <source>
        <dbReference type="ARBA" id="ARBA00022723"/>
    </source>
</evidence>
<dbReference type="Pfam" id="PF00970">
    <property type="entry name" value="FAD_binding_6"/>
    <property type="match status" value="1"/>
</dbReference>
<dbReference type="InterPro" id="IPR001709">
    <property type="entry name" value="Flavoprot_Pyr_Nucl_cyt_Rdtase"/>
</dbReference>
<dbReference type="Gene3D" id="3.10.20.30">
    <property type="match status" value="1"/>
</dbReference>
<name>A0A1M7PK38_9ACTN</name>
<dbReference type="Pfam" id="PF00175">
    <property type="entry name" value="NAD_binding_1"/>
    <property type="match status" value="1"/>
</dbReference>
<dbReference type="STRING" id="134849.SAMN05443668_103442"/>
<evidence type="ECO:0000313" key="11">
    <source>
        <dbReference type="EMBL" id="SHN17577.1"/>
    </source>
</evidence>
<dbReference type="InterPro" id="IPR017938">
    <property type="entry name" value="Riboflavin_synthase-like_b-brl"/>
</dbReference>
<keyword evidence="6" id="KW-0560">Oxidoreductase</keyword>
<keyword evidence="3" id="KW-0001">2Fe-2S</keyword>
<dbReference type="PROSITE" id="PS51384">
    <property type="entry name" value="FAD_FR"/>
    <property type="match status" value="1"/>
</dbReference>
<keyword evidence="8" id="KW-0411">Iron-sulfur</keyword>
<dbReference type="Gene3D" id="2.40.30.10">
    <property type="entry name" value="Translation factors"/>
    <property type="match status" value="1"/>
</dbReference>
<dbReference type="InterPro" id="IPR036010">
    <property type="entry name" value="2Fe-2S_ferredoxin-like_sf"/>
</dbReference>
<dbReference type="GO" id="GO:0051537">
    <property type="term" value="F:2 iron, 2 sulfur cluster binding"/>
    <property type="evidence" value="ECO:0007669"/>
    <property type="project" value="UniProtKB-KW"/>
</dbReference>
<evidence type="ECO:0000256" key="1">
    <source>
        <dbReference type="ARBA" id="ARBA00001974"/>
    </source>
</evidence>
<dbReference type="InterPro" id="IPR001433">
    <property type="entry name" value="OxRdtase_FAD/NAD-bd"/>
</dbReference>
<dbReference type="GO" id="GO:0046872">
    <property type="term" value="F:metal ion binding"/>
    <property type="evidence" value="ECO:0007669"/>
    <property type="project" value="UniProtKB-KW"/>
</dbReference>
<proteinExistence type="predicted"/>
<evidence type="ECO:0000256" key="2">
    <source>
        <dbReference type="ARBA" id="ARBA00022630"/>
    </source>
</evidence>
<gene>
    <name evidence="11" type="ORF">SAMN05443668_103442</name>
</gene>
<comment type="cofactor">
    <cofactor evidence="1">
        <name>FAD</name>
        <dbReference type="ChEBI" id="CHEBI:57692"/>
    </cofactor>
</comment>
<sequence>MTESARNGRTRRLRVVRTIQETADAASVVFAVPDADRDRFTYRPGQFLTLRIPSDRTGSVARCYSLASSPDHDPSTELTVTVKRTTDGYGSNWLCDNATQDLEIEVLPPSGAFTPKNLDADFLLFAGGSGITPILSILKSALARGSGQILLVYANRSADAVIFREQLAALATRHPDRLAVVHWLESVQGLPARAQLRTLVAPYADRESFVCGPQPFMAAVTEALQDAGVPKARIRTEAYKSLSGNPFELPAPTTVPTTAAPVSAATAPAPDSAAGPVVGVALEVEIGAATHALTWPPGSPMIDILLGQGLDVPYSCRDGECGSCQATLLKGKVTMLRNEVLGEDDVAEGYILTCQAVPADDHDGGPIAVEF</sequence>
<evidence type="ECO:0000256" key="3">
    <source>
        <dbReference type="ARBA" id="ARBA00022714"/>
    </source>
</evidence>
<evidence type="ECO:0000256" key="5">
    <source>
        <dbReference type="ARBA" id="ARBA00022827"/>
    </source>
</evidence>
<dbReference type="GO" id="GO:0004497">
    <property type="term" value="F:monooxygenase activity"/>
    <property type="evidence" value="ECO:0007669"/>
    <property type="project" value="UniProtKB-KW"/>
</dbReference>
<dbReference type="InterPro" id="IPR012675">
    <property type="entry name" value="Beta-grasp_dom_sf"/>
</dbReference>
<dbReference type="PROSITE" id="PS00197">
    <property type="entry name" value="2FE2S_FER_1"/>
    <property type="match status" value="1"/>
</dbReference>
<keyword evidence="11" id="KW-0503">Monooxygenase</keyword>
<dbReference type="CDD" id="cd06214">
    <property type="entry name" value="PA_degradation_oxidoreductase_like"/>
    <property type="match status" value="1"/>
</dbReference>
<dbReference type="InterPro" id="IPR017927">
    <property type="entry name" value="FAD-bd_FR_type"/>
</dbReference>
<evidence type="ECO:0000259" key="10">
    <source>
        <dbReference type="PROSITE" id="PS51384"/>
    </source>
</evidence>
<dbReference type="Gene3D" id="3.40.50.80">
    <property type="entry name" value="Nucleotide-binding domain of ferredoxin-NADP reductase (FNR) module"/>
    <property type="match status" value="1"/>
</dbReference>
<dbReference type="SUPFAM" id="SSF54292">
    <property type="entry name" value="2Fe-2S ferredoxin-like"/>
    <property type="match status" value="1"/>
</dbReference>
<evidence type="ECO:0000256" key="8">
    <source>
        <dbReference type="ARBA" id="ARBA00023014"/>
    </source>
</evidence>
<accession>A0A1M7PK38</accession>
<dbReference type="InterPro" id="IPR050415">
    <property type="entry name" value="MRET"/>
</dbReference>
<feature type="domain" description="FAD-binding FR-type" evidence="10">
    <location>
        <begin position="8"/>
        <end position="116"/>
    </location>
</feature>
<organism evidence="11 12">
    <name type="scientific">Cryptosporangium aurantiacum</name>
    <dbReference type="NCBI Taxonomy" id="134849"/>
    <lineage>
        <taxon>Bacteria</taxon>
        <taxon>Bacillati</taxon>
        <taxon>Actinomycetota</taxon>
        <taxon>Actinomycetes</taxon>
        <taxon>Cryptosporangiales</taxon>
        <taxon>Cryptosporangiaceae</taxon>
        <taxon>Cryptosporangium</taxon>
    </lineage>
</organism>
<dbReference type="RefSeq" id="WP_073256435.1">
    <property type="nucleotide sequence ID" value="NZ_FRCS01000003.1"/>
</dbReference>
<dbReference type="AlphaFoldDB" id="A0A1M7PK38"/>
<evidence type="ECO:0000256" key="7">
    <source>
        <dbReference type="ARBA" id="ARBA00023004"/>
    </source>
</evidence>
<dbReference type="Proteomes" id="UP000184440">
    <property type="component" value="Unassembled WGS sequence"/>
</dbReference>
<dbReference type="EMBL" id="FRCS01000003">
    <property type="protein sequence ID" value="SHN17577.1"/>
    <property type="molecule type" value="Genomic_DNA"/>
</dbReference>
<dbReference type="CDD" id="cd00207">
    <property type="entry name" value="fer2"/>
    <property type="match status" value="1"/>
</dbReference>
<dbReference type="Pfam" id="PF00111">
    <property type="entry name" value="Fer2"/>
    <property type="match status" value="1"/>
</dbReference>
<keyword evidence="7" id="KW-0408">Iron</keyword>
<reference evidence="11 12" key="1">
    <citation type="submission" date="2016-11" db="EMBL/GenBank/DDBJ databases">
        <authorList>
            <person name="Jaros S."/>
            <person name="Januszkiewicz K."/>
            <person name="Wedrychowicz H."/>
        </authorList>
    </citation>
    <scope>NUCLEOTIDE SEQUENCE [LARGE SCALE GENOMIC DNA]</scope>
    <source>
        <strain evidence="11 12">DSM 46144</strain>
    </source>
</reference>
<dbReference type="PRINTS" id="PR00371">
    <property type="entry name" value="FPNCR"/>
</dbReference>
<dbReference type="InterPro" id="IPR008333">
    <property type="entry name" value="Cbr1-like_FAD-bd_dom"/>
</dbReference>
<dbReference type="PANTHER" id="PTHR47354:SF8">
    <property type="entry name" value="1,2-PHENYLACETYL-COA EPOXIDASE, SUBUNIT E"/>
    <property type="match status" value="1"/>
</dbReference>
<evidence type="ECO:0000313" key="12">
    <source>
        <dbReference type="Proteomes" id="UP000184440"/>
    </source>
</evidence>
<dbReference type="InterPro" id="IPR001041">
    <property type="entry name" value="2Fe-2S_ferredoxin-type"/>
</dbReference>
<feature type="domain" description="2Fe-2S ferredoxin-type" evidence="9">
    <location>
        <begin position="282"/>
        <end position="371"/>
    </location>
</feature>
<keyword evidence="2" id="KW-0285">Flavoprotein</keyword>
<dbReference type="InterPro" id="IPR039261">
    <property type="entry name" value="FNR_nucleotide-bd"/>
</dbReference>
<dbReference type="OrthoDB" id="9796486at2"/>
<protein>
    <submittedName>
        <fullName evidence="11">3-ketosteroid 9alpha-monooxygenase subunit B</fullName>
    </submittedName>
</protein>
<dbReference type="PANTHER" id="PTHR47354">
    <property type="entry name" value="NADH OXIDOREDUCTASE HCR"/>
    <property type="match status" value="1"/>
</dbReference>
<keyword evidence="5" id="KW-0274">FAD</keyword>
<evidence type="ECO:0000256" key="6">
    <source>
        <dbReference type="ARBA" id="ARBA00023002"/>
    </source>
</evidence>
<evidence type="ECO:0000259" key="9">
    <source>
        <dbReference type="PROSITE" id="PS51085"/>
    </source>
</evidence>
<dbReference type="SUPFAM" id="SSF63380">
    <property type="entry name" value="Riboflavin synthase domain-like"/>
    <property type="match status" value="1"/>
</dbReference>